<gene>
    <name evidence="1" type="ORF">PACLA_8A072126</name>
</gene>
<evidence type="ECO:0000313" key="2">
    <source>
        <dbReference type="Proteomes" id="UP001152795"/>
    </source>
</evidence>
<dbReference type="Proteomes" id="UP001152795">
    <property type="component" value="Unassembled WGS sequence"/>
</dbReference>
<keyword evidence="2" id="KW-1185">Reference proteome</keyword>
<reference evidence="1" key="1">
    <citation type="submission" date="2020-04" db="EMBL/GenBank/DDBJ databases">
        <authorList>
            <person name="Alioto T."/>
            <person name="Alioto T."/>
            <person name="Gomez Garrido J."/>
        </authorList>
    </citation>
    <scope>NUCLEOTIDE SEQUENCE</scope>
    <source>
        <strain evidence="1">A484AB</strain>
    </source>
</reference>
<protein>
    <submittedName>
        <fullName evidence="1">Uncharacterized protein</fullName>
    </submittedName>
</protein>
<name>A0A6S7GX77_PARCT</name>
<dbReference type="EMBL" id="CACRXK020001424">
    <property type="protein sequence ID" value="CAB3989051.1"/>
    <property type="molecule type" value="Genomic_DNA"/>
</dbReference>
<comment type="caution">
    <text evidence="1">The sequence shown here is derived from an EMBL/GenBank/DDBJ whole genome shotgun (WGS) entry which is preliminary data.</text>
</comment>
<evidence type="ECO:0000313" key="1">
    <source>
        <dbReference type="EMBL" id="CAB3989051.1"/>
    </source>
</evidence>
<feature type="non-terminal residue" evidence="1">
    <location>
        <position position="96"/>
    </location>
</feature>
<organism evidence="1 2">
    <name type="scientific">Paramuricea clavata</name>
    <name type="common">Red gorgonian</name>
    <name type="synonym">Violescent sea-whip</name>
    <dbReference type="NCBI Taxonomy" id="317549"/>
    <lineage>
        <taxon>Eukaryota</taxon>
        <taxon>Metazoa</taxon>
        <taxon>Cnidaria</taxon>
        <taxon>Anthozoa</taxon>
        <taxon>Octocorallia</taxon>
        <taxon>Malacalcyonacea</taxon>
        <taxon>Plexauridae</taxon>
        <taxon>Paramuricea</taxon>
    </lineage>
</organism>
<dbReference type="AlphaFoldDB" id="A0A6S7GX77"/>
<proteinExistence type="predicted"/>
<accession>A0A6S7GX77</accession>
<sequence>MLSWFRLELMLGIHGAEQCEIILCRGELPLDAILSISYCSLHDAINDEQEQRTGWICCVLVTLFYSYPDLVPVRMMSPSSILRTQSYAVYVVIIIS</sequence>